<gene>
    <name evidence="2" type="ORF">DT603_06330</name>
</gene>
<proteinExistence type="predicted"/>
<feature type="chain" id="PRO_5046442544" description="Cupin domain-containing protein" evidence="1">
    <location>
        <begin position="23"/>
        <end position="123"/>
    </location>
</feature>
<evidence type="ECO:0008006" key="4">
    <source>
        <dbReference type="Google" id="ProtNLM"/>
    </source>
</evidence>
<comment type="caution">
    <text evidence="2">The sequence shown here is derived from an EMBL/GenBank/DDBJ whole genome shotgun (WGS) entry which is preliminary data.</text>
</comment>
<dbReference type="SUPFAM" id="SSF51182">
    <property type="entry name" value="RmlC-like cupins"/>
    <property type="match status" value="1"/>
</dbReference>
<dbReference type="RefSeq" id="WP_162349015.1">
    <property type="nucleotide sequence ID" value="NZ_QOVG01000003.1"/>
</dbReference>
<keyword evidence="1" id="KW-0732">Signal</keyword>
<organism evidence="2 3">
    <name type="scientific">Pseudoxanthomonas gei</name>
    <dbReference type="NCBI Taxonomy" id="1383030"/>
    <lineage>
        <taxon>Bacteria</taxon>
        <taxon>Pseudomonadati</taxon>
        <taxon>Pseudomonadota</taxon>
        <taxon>Gammaproteobacteria</taxon>
        <taxon>Lysobacterales</taxon>
        <taxon>Lysobacteraceae</taxon>
        <taxon>Pseudoxanthomonas</taxon>
    </lineage>
</organism>
<sequence length="123" mass="13571">MSNPLSRTVLAAFLAMPLAGLAQDRALVDPDMKVLLDNPCVRMQFHDVAVGARTPLHSHPKYAVYVFNTYRARITLADGSQRISEHKAGDAFWNEASRHVVENIGDTPIHNLVVELKPGGECH</sequence>
<dbReference type="EMBL" id="QOVG01000003">
    <property type="protein sequence ID" value="NDK38459.1"/>
    <property type="molecule type" value="Genomic_DNA"/>
</dbReference>
<feature type="signal peptide" evidence="1">
    <location>
        <begin position="1"/>
        <end position="22"/>
    </location>
</feature>
<dbReference type="Proteomes" id="UP001429354">
    <property type="component" value="Unassembled WGS sequence"/>
</dbReference>
<evidence type="ECO:0000313" key="2">
    <source>
        <dbReference type="EMBL" id="NDK38459.1"/>
    </source>
</evidence>
<accession>A0ABX0AAA1</accession>
<dbReference type="Gene3D" id="2.60.120.10">
    <property type="entry name" value="Jelly Rolls"/>
    <property type="match status" value="1"/>
</dbReference>
<name>A0ABX0AAA1_9GAMM</name>
<keyword evidence="3" id="KW-1185">Reference proteome</keyword>
<dbReference type="InterPro" id="IPR014710">
    <property type="entry name" value="RmlC-like_jellyroll"/>
</dbReference>
<protein>
    <recommendedName>
        <fullName evidence="4">Cupin domain-containing protein</fullName>
    </recommendedName>
</protein>
<dbReference type="InterPro" id="IPR011051">
    <property type="entry name" value="RmlC_Cupin_sf"/>
</dbReference>
<evidence type="ECO:0000256" key="1">
    <source>
        <dbReference type="SAM" id="SignalP"/>
    </source>
</evidence>
<evidence type="ECO:0000313" key="3">
    <source>
        <dbReference type="Proteomes" id="UP001429354"/>
    </source>
</evidence>
<reference evidence="2 3" key="1">
    <citation type="submission" date="2018-07" db="EMBL/GenBank/DDBJ databases">
        <title>Whole genome Sequencing of Pseudoxanthomonas gei KCTC 32298 (T).</title>
        <authorList>
            <person name="Kumar S."/>
            <person name="Bansal K."/>
            <person name="Kaur A."/>
            <person name="Patil P."/>
            <person name="Sharma S."/>
            <person name="Patil P.B."/>
        </authorList>
    </citation>
    <scope>NUCLEOTIDE SEQUENCE [LARGE SCALE GENOMIC DNA]</scope>
    <source>
        <strain evidence="2 3">KCTC 32298</strain>
    </source>
</reference>